<accession>A0A2S2BTA0</accession>
<reference evidence="1 2" key="1">
    <citation type="submission" date="2017-05" db="EMBL/GenBank/DDBJ databases">
        <title>Isolation of Rhodococcus sp. S2-17 biodegrading of BP-3.</title>
        <authorList>
            <person name="Lee Y."/>
            <person name="Kim K.H."/>
            <person name="Chun B.H."/>
            <person name="Jung H.S."/>
            <person name="Jeon C.O."/>
        </authorList>
    </citation>
    <scope>NUCLEOTIDE SEQUENCE [LARGE SCALE GENOMIC DNA]</scope>
    <source>
        <strain evidence="1 2">S2-17</strain>
    </source>
</reference>
<dbReference type="OrthoDB" id="3259391at2"/>
<proteinExistence type="predicted"/>
<dbReference type="EMBL" id="CP021354">
    <property type="protein sequence ID" value="AWK71841.1"/>
    <property type="molecule type" value="Genomic_DNA"/>
</dbReference>
<sequence>MGVMNEATDTSTEDRYLRGDLGFEDALREVTGTDVGRQFFAQILHSLADRNPAAPPLSDHDTALLDQAAFVDDPAAATAARVNRDIRMQELVRSSLSIAEAADRLGVTAARIRQRLGEGTLWAFQSGRNRLLLPAQFTDTGAVPHLDQVMPLLAKDLHPLTVQALLTLPQPSLTVEGRPVSIVAWLTGSAGTAADIEQVIDVITAAEWESA</sequence>
<keyword evidence="2" id="KW-1185">Reference proteome</keyword>
<protein>
    <recommendedName>
        <fullName evidence="3">DNA-binding protein</fullName>
    </recommendedName>
</protein>
<evidence type="ECO:0000313" key="1">
    <source>
        <dbReference type="EMBL" id="AWK71841.1"/>
    </source>
</evidence>
<organism evidence="1 2">
    <name type="scientific">Rhodococcus oxybenzonivorans</name>
    <dbReference type="NCBI Taxonomy" id="1990687"/>
    <lineage>
        <taxon>Bacteria</taxon>
        <taxon>Bacillati</taxon>
        <taxon>Actinomycetota</taxon>
        <taxon>Actinomycetes</taxon>
        <taxon>Mycobacteriales</taxon>
        <taxon>Nocardiaceae</taxon>
        <taxon>Rhodococcus</taxon>
    </lineage>
</organism>
<gene>
    <name evidence="1" type="ORF">CBI38_09825</name>
</gene>
<dbReference type="KEGG" id="roz:CBI38_09825"/>
<dbReference type="Proteomes" id="UP000245711">
    <property type="component" value="Chromosome"/>
</dbReference>
<evidence type="ECO:0000313" key="2">
    <source>
        <dbReference type="Proteomes" id="UP000245711"/>
    </source>
</evidence>
<name>A0A2S2BTA0_9NOCA</name>
<evidence type="ECO:0008006" key="3">
    <source>
        <dbReference type="Google" id="ProtNLM"/>
    </source>
</evidence>
<dbReference type="AlphaFoldDB" id="A0A2S2BTA0"/>